<evidence type="ECO:0000313" key="1">
    <source>
        <dbReference type="EMBL" id="CAB4537761.1"/>
    </source>
</evidence>
<dbReference type="InterPro" id="IPR025182">
    <property type="entry name" value="RNApol-bd_RbpA"/>
</dbReference>
<dbReference type="Pfam" id="PF13397">
    <property type="entry name" value="RbpA"/>
    <property type="match status" value="1"/>
</dbReference>
<dbReference type="Gene3D" id="2.20.28.270">
    <property type="entry name" value="RNA polymerase-binding protein A"/>
    <property type="match status" value="1"/>
</dbReference>
<gene>
    <name evidence="1" type="ORF">UFOPK1433_00332</name>
</gene>
<dbReference type="GO" id="GO:0045893">
    <property type="term" value="P:positive regulation of DNA-templated transcription"/>
    <property type="evidence" value="ECO:0007669"/>
    <property type="project" value="InterPro"/>
</dbReference>
<dbReference type="AlphaFoldDB" id="A0A6J6BFJ1"/>
<reference evidence="1" key="1">
    <citation type="submission" date="2020-05" db="EMBL/GenBank/DDBJ databases">
        <authorList>
            <person name="Chiriac C."/>
            <person name="Salcher M."/>
            <person name="Ghai R."/>
            <person name="Kavagutti S V."/>
        </authorList>
    </citation>
    <scope>NUCLEOTIDE SEQUENCE</scope>
</reference>
<accession>A0A6J6BFJ1</accession>
<protein>
    <submittedName>
        <fullName evidence="1">Unannotated protein</fullName>
    </submittedName>
</protein>
<dbReference type="InterPro" id="IPR038638">
    <property type="entry name" value="RbpA_sf"/>
</dbReference>
<dbReference type="GO" id="GO:0001000">
    <property type="term" value="F:bacterial-type RNA polymerase core enzyme binding"/>
    <property type="evidence" value="ECO:0007669"/>
    <property type="project" value="InterPro"/>
</dbReference>
<sequence length="120" mass="13483">MAQQTMRGMRLGTQSLESEAGVALAERNNFSYRCANGHETAMVFAAEAEVPQSWQCKICGAQALLREGEGVVVLDDSDEKTARTHWEMLLERRSIEELDEILQERLDDIRGRREAAKASN</sequence>
<proteinExistence type="inferred from homology"/>
<dbReference type="HAMAP" id="MF_01483">
    <property type="entry name" value="RbpA"/>
    <property type="match status" value="1"/>
</dbReference>
<organism evidence="1">
    <name type="scientific">freshwater metagenome</name>
    <dbReference type="NCBI Taxonomy" id="449393"/>
    <lineage>
        <taxon>unclassified sequences</taxon>
        <taxon>metagenomes</taxon>
        <taxon>ecological metagenomes</taxon>
    </lineage>
</organism>
<dbReference type="EMBL" id="CAEZSN010000025">
    <property type="protein sequence ID" value="CAB4537761.1"/>
    <property type="molecule type" value="Genomic_DNA"/>
</dbReference>
<name>A0A6J6BFJ1_9ZZZZ</name>